<accession>A0A150X3U5</accession>
<keyword evidence="2" id="KW-0732">Signal</keyword>
<dbReference type="EMBL" id="LRPC01000028">
    <property type="protein sequence ID" value="KYG73384.1"/>
    <property type="molecule type" value="Genomic_DNA"/>
</dbReference>
<evidence type="ECO:0000256" key="1">
    <source>
        <dbReference type="SAM" id="MobiDB-lite"/>
    </source>
</evidence>
<keyword evidence="4" id="KW-1185">Reference proteome</keyword>
<proteinExistence type="predicted"/>
<dbReference type="Proteomes" id="UP000075606">
    <property type="component" value="Unassembled WGS sequence"/>
</dbReference>
<organism evidence="3 4">
    <name type="scientific">Roseivirga spongicola</name>
    <dbReference type="NCBI Taxonomy" id="333140"/>
    <lineage>
        <taxon>Bacteria</taxon>
        <taxon>Pseudomonadati</taxon>
        <taxon>Bacteroidota</taxon>
        <taxon>Cytophagia</taxon>
        <taxon>Cytophagales</taxon>
        <taxon>Roseivirgaceae</taxon>
        <taxon>Roseivirga</taxon>
    </lineage>
</organism>
<dbReference type="AlphaFoldDB" id="A0A150X3U5"/>
<feature type="compositionally biased region" description="Basic and acidic residues" evidence="1">
    <location>
        <begin position="49"/>
        <end position="58"/>
    </location>
</feature>
<protein>
    <recommendedName>
        <fullName evidence="5">DUF4890 domain-containing protein</fullName>
    </recommendedName>
</protein>
<evidence type="ECO:0000256" key="2">
    <source>
        <dbReference type="SAM" id="SignalP"/>
    </source>
</evidence>
<comment type="caution">
    <text evidence="3">The sequence shown here is derived from an EMBL/GenBank/DDBJ whole genome shotgun (WGS) entry which is preliminary data.</text>
</comment>
<feature type="chain" id="PRO_5007574154" description="DUF4890 domain-containing protein" evidence="2">
    <location>
        <begin position="33"/>
        <end position="148"/>
    </location>
</feature>
<evidence type="ECO:0000313" key="4">
    <source>
        <dbReference type="Proteomes" id="UP000075606"/>
    </source>
</evidence>
<sequence length="148" mass="16869">MLYCPKSKFQPMRKLSLMLSMLLVVGLMAAHAQGGGQRGGQRGQGGQRMEPEAMAKQRAETFQEQFGLSDDQHKKTYDVLLANAKESREKLASLMQSRDREGMRTAMEKSQEELDKKLKEIFSAEQWTKYEAWKKENTPAQRRRGGGN</sequence>
<evidence type="ECO:0008006" key="5">
    <source>
        <dbReference type="Google" id="ProtNLM"/>
    </source>
</evidence>
<feature type="signal peptide" evidence="2">
    <location>
        <begin position="1"/>
        <end position="32"/>
    </location>
</feature>
<feature type="region of interest" description="Disordered" evidence="1">
    <location>
        <begin position="33"/>
        <end position="58"/>
    </location>
</feature>
<gene>
    <name evidence="3" type="ORF">AWW68_11805</name>
</gene>
<name>A0A150X3U5_9BACT</name>
<evidence type="ECO:0000313" key="3">
    <source>
        <dbReference type="EMBL" id="KYG73384.1"/>
    </source>
</evidence>
<reference evidence="3 4" key="1">
    <citation type="submission" date="2016-01" db="EMBL/GenBank/DDBJ databases">
        <title>Genome sequencing of Roseivirga spongicola UST030701-084.</title>
        <authorList>
            <person name="Selvaratnam C."/>
            <person name="Thevarajoo S."/>
            <person name="Goh K.M."/>
            <person name="Ee R."/>
            <person name="Chan K.-G."/>
            <person name="Chong C.S."/>
        </authorList>
    </citation>
    <scope>NUCLEOTIDE SEQUENCE [LARGE SCALE GENOMIC DNA]</scope>
    <source>
        <strain evidence="3 4">UST030701-084</strain>
    </source>
</reference>
<feature type="compositionally biased region" description="Gly residues" evidence="1">
    <location>
        <begin position="33"/>
        <end position="46"/>
    </location>
</feature>
<dbReference type="STRING" id="333140.AWW68_11805"/>